<feature type="region of interest" description="Disordered" evidence="1">
    <location>
        <begin position="43"/>
        <end position="256"/>
    </location>
</feature>
<feature type="region of interest" description="Disordered" evidence="1">
    <location>
        <begin position="1"/>
        <end position="26"/>
    </location>
</feature>
<evidence type="ECO:0000313" key="3">
    <source>
        <dbReference type="EMBL" id="KAF4675192.1"/>
    </source>
</evidence>
<dbReference type="OrthoDB" id="10606338at2759"/>
<evidence type="ECO:0000313" key="2">
    <source>
        <dbReference type="EMBL" id="KAF4670022.1"/>
    </source>
</evidence>
<name>A0A7J6MEK5_PEROL</name>
<feature type="compositionally biased region" description="Basic and acidic residues" evidence="1">
    <location>
        <begin position="122"/>
        <end position="142"/>
    </location>
</feature>
<feature type="compositionally biased region" description="Low complexity" evidence="1">
    <location>
        <begin position="49"/>
        <end position="59"/>
    </location>
</feature>
<feature type="compositionally biased region" description="Basic residues" evidence="1">
    <location>
        <begin position="60"/>
        <end position="74"/>
    </location>
</feature>
<comment type="caution">
    <text evidence="2">The sequence shown here is derived from an EMBL/GenBank/DDBJ whole genome shotgun (WGS) entry which is preliminary data.</text>
</comment>
<feature type="compositionally biased region" description="Basic residues" evidence="1">
    <location>
        <begin position="368"/>
        <end position="379"/>
    </location>
</feature>
<reference evidence="4 5" key="1">
    <citation type="submission" date="2020-04" db="EMBL/GenBank/DDBJ databases">
        <title>Perkinsus olseni comparative genomics.</title>
        <authorList>
            <person name="Bogema D.R."/>
        </authorList>
    </citation>
    <scope>NUCLEOTIDE SEQUENCE [LARGE SCALE GENOMIC DNA]</scope>
    <source>
        <strain evidence="2">ATCC PRA-179</strain>
        <strain evidence="3">ATCC PRA-31</strain>
    </source>
</reference>
<dbReference type="Proteomes" id="UP000570595">
    <property type="component" value="Unassembled WGS sequence"/>
</dbReference>
<protein>
    <submittedName>
        <fullName evidence="2">Uncharacterized protein</fullName>
    </submittedName>
</protein>
<dbReference type="Proteomes" id="UP000572268">
    <property type="component" value="Unassembled WGS sequence"/>
</dbReference>
<dbReference type="AlphaFoldDB" id="A0A7J6MEK5"/>
<feature type="region of interest" description="Disordered" evidence="1">
    <location>
        <begin position="332"/>
        <end position="379"/>
    </location>
</feature>
<gene>
    <name evidence="3" type="ORF">FOL46_002458</name>
    <name evidence="2" type="ORF">FOZ61_002217</name>
</gene>
<feature type="compositionally biased region" description="Basic and acidic residues" evidence="1">
    <location>
        <begin position="78"/>
        <end position="104"/>
    </location>
</feature>
<feature type="compositionally biased region" description="Polar residues" evidence="1">
    <location>
        <begin position="222"/>
        <end position="238"/>
    </location>
</feature>
<organism evidence="2 4">
    <name type="scientific">Perkinsus olseni</name>
    <name type="common">Perkinsus atlanticus</name>
    <dbReference type="NCBI Taxonomy" id="32597"/>
    <lineage>
        <taxon>Eukaryota</taxon>
        <taxon>Sar</taxon>
        <taxon>Alveolata</taxon>
        <taxon>Perkinsozoa</taxon>
        <taxon>Perkinsea</taxon>
        <taxon>Perkinsida</taxon>
        <taxon>Perkinsidae</taxon>
        <taxon>Perkinsus</taxon>
    </lineage>
</organism>
<accession>A0A7J6MEK5</accession>
<evidence type="ECO:0000256" key="1">
    <source>
        <dbReference type="SAM" id="MobiDB-lite"/>
    </source>
</evidence>
<feature type="compositionally biased region" description="Low complexity" evidence="1">
    <location>
        <begin position="196"/>
        <end position="206"/>
    </location>
</feature>
<evidence type="ECO:0000313" key="5">
    <source>
        <dbReference type="Proteomes" id="UP000572268"/>
    </source>
</evidence>
<feature type="region of interest" description="Disordered" evidence="1">
    <location>
        <begin position="268"/>
        <end position="287"/>
    </location>
</feature>
<dbReference type="EMBL" id="JABAHT010000016">
    <property type="protein sequence ID" value="KAF4670022.1"/>
    <property type="molecule type" value="Genomic_DNA"/>
</dbReference>
<dbReference type="EMBL" id="JABANN010000018">
    <property type="protein sequence ID" value="KAF4675192.1"/>
    <property type="molecule type" value="Genomic_DNA"/>
</dbReference>
<evidence type="ECO:0000313" key="4">
    <source>
        <dbReference type="Proteomes" id="UP000570595"/>
    </source>
</evidence>
<sequence length="379" mass="41783">MSPPPTLPLFPTLELRFSDDPDSVEPEVPIEAPALALSTQFIFGPAPPATTTTTKTPPKTTKRQRAAALRRKKAAAALREKKADAAARERDPNYHPLNLKKDYHLILNPPRIDPKIPATPKPSDDREPPSGAERKRSREKSRSASKRPSSDIAEDSGSSERPLKSDDESYTPSGKGNKKKKSCTELHARRLQLGEDSSGGTITSSRGTDDEPQLIRGLLSDSPLSSHPVSTDRFTSLSKPRGSVQERPCRRGNVQSMYTPLKEFLYKGHGEDSTSRRKGYSREAQHVEEEEKKISALRSQLESRMRALESYVATASQAAGDFQTYDTICTEDAESKKKKGRQRASRVVPTGGGKPVKGSAEGDAVRPVNKRKRQRRIGH</sequence>
<proteinExistence type="predicted"/>